<evidence type="ECO:0000313" key="2">
    <source>
        <dbReference type="Proteomes" id="UP001232148"/>
    </source>
</evidence>
<name>A0AAD9HJI9_9PEZI</name>
<evidence type="ECO:0000313" key="1">
    <source>
        <dbReference type="EMBL" id="KAK2029462.1"/>
    </source>
</evidence>
<comment type="caution">
    <text evidence="1">The sequence shown here is derived from an EMBL/GenBank/DDBJ whole genome shotgun (WGS) entry which is preliminary data.</text>
</comment>
<sequence>MIAERDPMTLFSDPIPHVCGDKCRLHCKRRGQRGESGVSENQALRCGLVMFSALAWVLANVPEPDHHRKLMDVWTIAKLRYLTQAVPLEIAQIRNNNGRKKTL</sequence>
<keyword evidence="2" id="KW-1185">Reference proteome</keyword>
<dbReference type="AlphaFoldDB" id="A0AAD9HJI9"/>
<gene>
    <name evidence="1" type="ORF">LX32DRAFT_353956</name>
</gene>
<organism evidence="1 2">
    <name type="scientific">Colletotrichum zoysiae</name>
    <dbReference type="NCBI Taxonomy" id="1216348"/>
    <lineage>
        <taxon>Eukaryota</taxon>
        <taxon>Fungi</taxon>
        <taxon>Dikarya</taxon>
        <taxon>Ascomycota</taxon>
        <taxon>Pezizomycotina</taxon>
        <taxon>Sordariomycetes</taxon>
        <taxon>Hypocreomycetidae</taxon>
        <taxon>Glomerellales</taxon>
        <taxon>Glomerellaceae</taxon>
        <taxon>Colletotrichum</taxon>
        <taxon>Colletotrichum graminicola species complex</taxon>
    </lineage>
</organism>
<reference evidence="1" key="1">
    <citation type="submission" date="2021-06" db="EMBL/GenBank/DDBJ databases">
        <title>Comparative genomics, transcriptomics and evolutionary studies reveal genomic signatures of adaptation to plant cell wall in hemibiotrophic fungi.</title>
        <authorList>
            <consortium name="DOE Joint Genome Institute"/>
            <person name="Baroncelli R."/>
            <person name="Diaz J.F."/>
            <person name="Benocci T."/>
            <person name="Peng M."/>
            <person name="Battaglia E."/>
            <person name="Haridas S."/>
            <person name="Andreopoulos W."/>
            <person name="Labutti K."/>
            <person name="Pangilinan J."/>
            <person name="Floch G.L."/>
            <person name="Makela M.R."/>
            <person name="Henrissat B."/>
            <person name="Grigoriev I.V."/>
            <person name="Crouch J.A."/>
            <person name="De Vries R.P."/>
            <person name="Sukno S.A."/>
            <person name="Thon M.R."/>
        </authorList>
    </citation>
    <scope>NUCLEOTIDE SEQUENCE</scope>
    <source>
        <strain evidence="1">MAFF235873</strain>
    </source>
</reference>
<dbReference type="EMBL" id="MU842863">
    <property type="protein sequence ID" value="KAK2029462.1"/>
    <property type="molecule type" value="Genomic_DNA"/>
</dbReference>
<accession>A0AAD9HJI9</accession>
<proteinExistence type="predicted"/>
<dbReference type="Proteomes" id="UP001232148">
    <property type="component" value="Unassembled WGS sequence"/>
</dbReference>
<protein>
    <submittedName>
        <fullName evidence="1">Uncharacterized protein</fullName>
    </submittedName>
</protein>